<evidence type="ECO:0000313" key="4">
    <source>
        <dbReference type="Proteomes" id="UP000054805"/>
    </source>
</evidence>
<name>A0A0V1ERG0_TRIPS</name>
<keyword evidence="4" id="KW-1185">Reference proteome</keyword>
<gene>
    <name evidence="1" type="ORF">T4A_6078</name>
    <name evidence="2" type="ORF">T4B_11751</name>
</gene>
<proteinExistence type="predicted"/>
<evidence type="ECO:0000313" key="2">
    <source>
        <dbReference type="EMBL" id="KRZ07920.1"/>
    </source>
</evidence>
<comment type="caution">
    <text evidence="1">The sequence shown here is derived from an EMBL/GenBank/DDBJ whole genome shotgun (WGS) entry which is preliminary data.</text>
</comment>
<protein>
    <submittedName>
        <fullName evidence="1">Uncharacterized protein</fullName>
    </submittedName>
</protein>
<dbReference type="AlphaFoldDB" id="A0A0V1ERG0"/>
<evidence type="ECO:0000313" key="1">
    <source>
        <dbReference type="EMBL" id="KRY76325.1"/>
    </source>
</evidence>
<dbReference type="EMBL" id="JYDS01000407">
    <property type="protein sequence ID" value="KRZ07920.1"/>
    <property type="molecule type" value="Genomic_DNA"/>
</dbReference>
<dbReference type="Proteomes" id="UP000054632">
    <property type="component" value="Unassembled WGS sequence"/>
</dbReference>
<reference evidence="3 4" key="1">
    <citation type="submission" date="2015-01" db="EMBL/GenBank/DDBJ databases">
        <title>Evolution of Trichinella species and genotypes.</title>
        <authorList>
            <person name="Korhonen P.K."/>
            <person name="Edoardo P."/>
            <person name="Giuseppe L.R."/>
            <person name="Gasser R.B."/>
        </authorList>
    </citation>
    <scope>NUCLEOTIDE SEQUENCE [LARGE SCALE GENOMIC DNA]</scope>
    <source>
        <strain evidence="1">ISS13</strain>
        <strain evidence="2">ISS588</strain>
    </source>
</reference>
<evidence type="ECO:0000313" key="3">
    <source>
        <dbReference type="Proteomes" id="UP000054632"/>
    </source>
</evidence>
<dbReference type="Proteomes" id="UP000054805">
    <property type="component" value="Unassembled WGS sequence"/>
</dbReference>
<dbReference type="EMBL" id="JYDR01000012">
    <property type="protein sequence ID" value="KRY76325.1"/>
    <property type="molecule type" value="Genomic_DNA"/>
</dbReference>
<accession>A0A0V1ERG0</accession>
<organism evidence="1 3">
    <name type="scientific">Trichinella pseudospiralis</name>
    <name type="common">Parasitic roundworm</name>
    <dbReference type="NCBI Taxonomy" id="6337"/>
    <lineage>
        <taxon>Eukaryota</taxon>
        <taxon>Metazoa</taxon>
        <taxon>Ecdysozoa</taxon>
        <taxon>Nematoda</taxon>
        <taxon>Enoplea</taxon>
        <taxon>Dorylaimia</taxon>
        <taxon>Trichinellida</taxon>
        <taxon>Trichinellidae</taxon>
        <taxon>Trichinella</taxon>
    </lineage>
</organism>
<sequence length="60" mass="7228">MKEIAEESKNICYNGALLHFKHCEKLYQPSFLVNSLFNESYRNFVITIFKKGMRNMKMEY</sequence>